<gene>
    <name evidence="5" type="ORF">A0K99_08930</name>
    <name evidence="2" type="ORF">B7A03_03940</name>
    <name evidence="6" type="ORF">C3I27_06860</name>
    <name evidence="3" type="ORF">E7N58_08865</name>
    <name evidence="1" type="ORF">E8P16_00270</name>
    <name evidence="4" type="ORF">GNO00_05995</name>
</gene>
<dbReference type="Proteomes" id="UP000358933">
    <property type="component" value="Unassembled WGS sequence"/>
</dbReference>
<dbReference type="Proteomes" id="UP000349590">
    <property type="component" value="Unassembled WGS sequence"/>
</dbReference>
<evidence type="ECO:0000313" key="6">
    <source>
        <dbReference type="EMBL" id="RTI47720.1"/>
    </source>
</evidence>
<sequence>MQDFIIAKKLYFCFKYISSILNINEYYFKV</sequence>
<reference evidence="3 8" key="5">
    <citation type="submission" date="2019-04" db="EMBL/GenBank/DDBJ databases">
        <authorList>
            <person name="Ashton P.M."/>
            <person name="Dallman T."/>
            <person name="Nair S."/>
            <person name="De Pinna E."/>
            <person name="Peters T."/>
            <person name="Grant K."/>
        </authorList>
    </citation>
    <scope>NUCLEOTIDE SEQUENCE [LARGE SCALE GENOMIC DNA]</scope>
    <source>
        <strain evidence="3 8">OXC2299</strain>
    </source>
</reference>
<dbReference type="EMBL" id="AACJKW010000014">
    <property type="protein sequence ID" value="EAK8194242.1"/>
    <property type="molecule type" value="Genomic_DNA"/>
</dbReference>
<reference evidence="2 9" key="3">
    <citation type="submission" date="2018-05" db="EMBL/GenBank/DDBJ databases">
        <authorList>
            <consortium name="NARMS: The National Antimicrobial Resistance Monitoring System"/>
        </authorList>
    </citation>
    <scope>NUCLEOTIDE SEQUENCE [LARGE SCALE GENOMIC DNA]</scope>
    <source>
        <strain evidence="2 9">CVM N62988</strain>
    </source>
</reference>
<reference evidence="5 11" key="1">
    <citation type="submission" date="2016-09" db="EMBL/GenBank/DDBJ databases">
        <title>Campylobacter genomics.</title>
        <authorList>
            <person name="Weis A.M."/>
            <person name="Weimer B.C."/>
            <person name="Gilpin B."/>
            <person name="Huang B.C."/>
            <person name="Kong N."/>
        </authorList>
    </citation>
    <scope>NUCLEOTIDE SEQUENCE [LARGE SCALE GENOMIC DNA]</scope>
    <source>
        <strain evidence="5 11">BCW_4735</strain>
    </source>
</reference>
<evidence type="ECO:0000313" key="11">
    <source>
        <dbReference type="Proteomes" id="UP000865592"/>
    </source>
</evidence>
<dbReference type="Proteomes" id="UP000287197">
    <property type="component" value="Unassembled WGS sequence"/>
</dbReference>
<accession>A0A2U0QTS4</accession>
<comment type="caution">
    <text evidence="2">The sequence shown here is derived from an EMBL/GenBank/DDBJ whole genome shotgun (WGS) entry which is preliminary data.</text>
</comment>
<dbReference type="EMBL" id="AANOAG010000007">
    <property type="protein sequence ID" value="EDP7181109.1"/>
    <property type="molecule type" value="Genomic_DNA"/>
</dbReference>
<dbReference type="EMBL" id="MKBD01000029">
    <property type="protein sequence ID" value="OEY00953.1"/>
    <property type="molecule type" value="Genomic_DNA"/>
</dbReference>
<reference evidence="4 10" key="6">
    <citation type="submission" date="2019-11" db="EMBL/GenBank/DDBJ databases">
        <authorList>
            <consortium name="PulseNet: The National Subtyping Network for Foodborne Disease Surveillance"/>
            <person name="Tarr C.L."/>
            <person name="Trees E."/>
            <person name="Katz L.S."/>
            <person name="Carleton-Romer H.A."/>
            <person name="Stroika S."/>
            <person name="Kucerova Z."/>
            <person name="Roache K.F."/>
            <person name="Sabol A.L."/>
            <person name="Besser J."/>
            <person name="Gerner-Smidt P."/>
        </authorList>
    </citation>
    <scope>NUCLEOTIDE SEQUENCE [LARGE SCALE GENOMIC DNA]</scope>
    <source>
        <strain evidence="1 7">PNUSAC009041</strain>
        <strain evidence="4 10">PNUSAC013726</strain>
    </source>
</reference>
<evidence type="ECO:0000313" key="2">
    <source>
        <dbReference type="EMBL" id="EAK6413174.1"/>
    </source>
</evidence>
<evidence type="ECO:0000313" key="8">
    <source>
        <dbReference type="Proteomes" id="UP000358933"/>
    </source>
</evidence>
<dbReference type="Proteomes" id="UP000392616">
    <property type="component" value="Unassembled WGS sequence"/>
</dbReference>
<evidence type="ECO:0000313" key="7">
    <source>
        <dbReference type="Proteomes" id="UP000349590"/>
    </source>
</evidence>
<dbReference type="EMBL" id="AACCII010000001">
    <property type="protein sequence ID" value="EAJ9717901.1"/>
    <property type="molecule type" value="Genomic_DNA"/>
</dbReference>
<dbReference type="EMBL" id="PQZD01000006">
    <property type="protein sequence ID" value="RTI47720.1"/>
    <property type="molecule type" value="Genomic_DNA"/>
</dbReference>
<proteinExistence type="predicted"/>
<evidence type="ECO:0000313" key="1">
    <source>
        <dbReference type="EMBL" id="EAJ9717901.1"/>
    </source>
</evidence>
<reference evidence="6" key="4">
    <citation type="journal article" date="2019" name="Appl. Environ. Microbiol.">
        <title>Population genetics and characterization of Campylobacter jejuni isolates in western jackdaws and game birds in Finland.</title>
        <authorList>
            <person name="Kovanen S."/>
            <person name="Rossi M."/>
            <person name="Pohja-Mykra M."/>
            <person name="Nieminen T."/>
            <person name="Raunio-Saarnisto M."/>
            <person name="Sauvala M."/>
            <person name="Fredriksson-Ahomaa M."/>
            <person name="Hanninen M.L."/>
            <person name="Kivisto R."/>
        </authorList>
    </citation>
    <scope>NUCLEOTIDE SEQUENCE</scope>
    <source>
        <strain evidence="6">SO-26</strain>
    </source>
</reference>
<evidence type="ECO:0000313" key="9">
    <source>
        <dbReference type="Proteomes" id="UP000392616"/>
    </source>
</evidence>
<protein>
    <submittedName>
        <fullName evidence="2">Uncharacterized protein</fullName>
    </submittedName>
</protein>
<evidence type="ECO:0000313" key="3">
    <source>
        <dbReference type="EMBL" id="EAK8194242.1"/>
    </source>
</evidence>
<evidence type="ECO:0000313" key="5">
    <source>
        <dbReference type="EMBL" id="OEY00953.1"/>
    </source>
</evidence>
<organism evidence="2 9">
    <name type="scientific">Campylobacter jejuni</name>
    <dbReference type="NCBI Taxonomy" id="197"/>
    <lineage>
        <taxon>Bacteria</taxon>
        <taxon>Pseudomonadati</taxon>
        <taxon>Campylobacterota</taxon>
        <taxon>Epsilonproteobacteria</taxon>
        <taxon>Campylobacterales</taxon>
        <taxon>Campylobacteraceae</taxon>
        <taxon>Campylobacter</taxon>
    </lineage>
</organism>
<evidence type="ECO:0000313" key="4">
    <source>
        <dbReference type="EMBL" id="EDP7181109.1"/>
    </source>
</evidence>
<reference evidence="6" key="2">
    <citation type="submission" date="2018-01" db="EMBL/GenBank/DDBJ databases">
        <authorList>
            <person name="Kovanen S."/>
            <person name="Nieminen T."/>
            <person name="Pohja-Mykra M."/>
            <person name="Raunio-Saarnisto M."/>
            <person name="Sauvala M."/>
            <person name="Fredriksson-Ahomaa M."/>
            <person name="Hanninen M.-L."/>
            <person name="Kivisto R."/>
        </authorList>
    </citation>
    <scope>NUCLEOTIDE SEQUENCE</scope>
    <source>
        <strain evidence="6">SO-26</strain>
    </source>
</reference>
<dbReference type="Proteomes" id="UP000466051">
    <property type="component" value="Unassembled WGS sequence"/>
</dbReference>
<dbReference type="EMBL" id="AACHYE010000005">
    <property type="protein sequence ID" value="EAK6413174.1"/>
    <property type="molecule type" value="Genomic_DNA"/>
</dbReference>
<name>A0A2U0QTS4_CAMJU</name>
<evidence type="ECO:0000313" key="10">
    <source>
        <dbReference type="Proteomes" id="UP000466051"/>
    </source>
</evidence>
<dbReference type="Proteomes" id="UP000865592">
    <property type="component" value="Unassembled WGS sequence"/>
</dbReference>
<dbReference type="AlphaFoldDB" id="A0A2U0QTS4"/>